<dbReference type="Gene3D" id="1.10.260.40">
    <property type="entry name" value="lambda repressor-like DNA-binding domains"/>
    <property type="match status" value="1"/>
</dbReference>
<gene>
    <name evidence="1" type="ORF">BJP37_03335</name>
</gene>
<dbReference type="SUPFAM" id="SSF47413">
    <property type="entry name" value="lambda repressor-like DNA-binding domains"/>
    <property type="match status" value="1"/>
</dbReference>
<accession>A0A1U7MX05</accession>
<comment type="caution">
    <text evidence="1">The sequence shown here is derived from an EMBL/GenBank/DDBJ whole genome shotgun (WGS) entry which is preliminary data.</text>
</comment>
<proteinExistence type="predicted"/>
<organism evidence="1 2">
    <name type="scientific">Moorena bouillonii PNG</name>
    <dbReference type="NCBI Taxonomy" id="568701"/>
    <lineage>
        <taxon>Bacteria</taxon>
        <taxon>Bacillati</taxon>
        <taxon>Cyanobacteriota</taxon>
        <taxon>Cyanophyceae</taxon>
        <taxon>Coleofasciculales</taxon>
        <taxon>Coleofasciculaceae</taxon>
        <taxon>Moorena</taxon>
    </lineage>
</organism>
<sequence>MNNNPYIGSSLDELLEEDNILAEVEAVALKRVLAWQIEQGMLEKGLTKTEMTQVMKTSRAALDSLLDPNNTSVTLSTIERAANALGKRLQLQLVDSEV</sequence>
<protein>
    <submittedName>
        <fullName evidence="1">Fis family transcriptional regulator</fullName>
    </submittedName>
</protein>
<dbReference type="EMBL" id="MKZS01000001">
    <property type="protein sequence ID" value="OLT58222.1"/>
    <property type="molecule type" value="Genomic_DNA"/>
</dbReference>
<dbReference type="Proteomes" id="UP000186657">
    <property type="component" value="Unassembled WGS sequence"/>
</dbReference>
<reference evidence="1 2" key="1">
    <citation type="submission" date="2016-10" db="EMBL/GenBank/DDBJ databases">
        <title>Comparative genomics uncovers the prolific and rare metabolic potential of the cyanobacterial genus Moorea.</title>
        <authorList>
            <person name="Leao T."/>
            <person name="Castelao G."/>
            <person name="Korobeynikov A."/>
            <person name="Monroe E.A."/>
            <person name="Podell S."/>
            <person name="Glukhov E."/>
            <person name="Allen E."/>
            <person name="Gerwick W.H."/>
            <person name="Gerwick L."/>
        </authorList>
    </citation>
    <scope>NUCLEOTIDE SEQUENCE [LARGE SCALE GENOMIC DNA]</scope>
    <source>
        <strain evidence="1 2">PNG5-198</strain>
    </source>
</reference>
<evidence type="ECO:0000313" key="1">
    <source>
        <dbReference type="EMBL" id="OLT58222.1"/>
    </source>
</evidence>
<keyword evidence="2" id="KW-1185">Reference proteome</keyword>
<dbReference type="InterPro" id="IPR010982">
    <property type="entry name" value="Lambda_DNA-bd_dom_sf"/>
</dbReference>
<name>A0A1U7MX05_9CYAN</name>
<dbReference type="RefSeq" id="WP_075896503.1">
    <property type="nucleotide sequence ID" value="NZ_MKZS01000001.1"/>
</dbReference>
<dbReference type="GO" id="GO:0003677">
    <property type="term" value="F:DNA binding"/>
    <property type="evidence" value="ECO:0007669"/>
    <property type="project" value="InterPro"/>
</dbReference>
<evidence type="ECO:0000313" key="2">
    <source>
        <dbReference type="Proteomes" id="UP000186657"/>
    </source>
</evidence>
<dbReference type="AlphaFoldDB" id="A0A1U7MX05"/>